<accession>A0A6G0U4W2</accession>
<gene>
    <name evidence="1" type="ORF">AGLY_001334</name>
</gene>
<evidence type="ECO:0000313" key="1">
    <source>
        <dbReference type="EMBL" id="KAE9544155.1"/>
    </source>
</evidence>
<name>A0A6G0U4W2_APHGL</name>
<proteinExistence type="predicted"/>
<dbReference type="EMBL" id="VYZN01000002">
    <property type="protein sequence ID" value="KAE9544155.1"/>
    <property type="molecule type" value="Genomic_DNA"/>
</dbReference>
<reference evidence="1 2" key="1">
    <citation type="submission" date="2019-08" db="EMBL/GenBank/DDBJ databases">
        <title>The genome of the soybean aphid Biotype 1, its phylome, world population structure and adaptation to the North American continent.</title>
        <authorList>
            <person name="Giordano R."/>
            <person name="Donthu R.K."/>
            <person name="Hernandez A.G."/>
            <person name="Wright C.L."/>
            <person name="Zimin A.V."/>
        </authorList>
    </citation>
    <scope>NUCLEOTIDE SEQUENCE [LARGE SCALE GENOMIC DNA]</scope>
    <source>
        <tissue evidence="1">Whole aphids</tissue>
    </source>
</reference>
<organism evidence="1 2">
    <name type="scientific">Aphis glycines</name>
    <name type="common">Soybean aphid</name>
    <dbReference type="NCBI Taxonomy" id="307491"/>
    <lineage>
        <taxon>Eukaryota</taxon>
        <taxon>Metazoa</taxon>
        <taxon>Ecdysozoa</taxon>
        <taxon>Arthropoda</taxon>
        <taxon>Hexapoda</taxon>
        <taxon>Insecta</taxon>
        <taxon>Pterygota</taxon>
        <taxon>Neoptera</taxon>
        <taxon>Paraneoptera</taxon>
        <taxon>Hemiptera</taxon>
        <taxon>Sternorrhyncha</taxon>
        <taxon>Aphidomorpha</taxon>
        <taxon>Aphidoidea</taxon>
        <taxon>Aphididae</taxon>
        <taxon>Aphidini</taxon>
        <taxon>Aphis</taxon>
        <taxon>Aphis</taxon>
    </lineage>
</organism>
<sequence>MCFRRLRQMYLFAIIDPSLKANRRQLLDSLWDQHKDYNKDTWKKRLMILSSLGNTITVQKNQKNIRNILVLTTYRWIKLMFVKLFQYNSRDKLLFNQKQIEQNLLRFLNSNIFKRLTRFSLYVPTINEKMHTRDSQLSRLIGFFSINEEYATKIVKVVSTVKCIGFNHINYDKENKLIKIYKKNLEILR</sequence>
<keyword evidence="2" id="KW-1185">Reference proteome</keyword>
<dbReference type="Proteomes" id="UP000475862">
    <property type="component" value="Unassembled WGS sequence"/>
</dbReference>
<comment type="caution">
    <text evidence="1">The sequence shown here is derived from an EMBL/GenBank/DDBJ whole genome shotgun (WGS) entry which is preliminary data.</text>
</comment>
<evidence type="ECO:0000313" key="2">
    <source>
        <dbReference type="Proteomes" id="UP000475862"/>
    </source>
</evidence>
<dbReference type="AlphaFoldDB" id="A0A6G0U4W2"/>
<protein>
    <submittedName>
        <fullName evidence="1">Uncharacterized protein</fullName>
    </submittedName>
</protein>